<reference evidence="1" key="1">
    <citation type="journal article" date="2025" name="Int. J. Syst. Evol. Microbiol.">
        <title>Streptomyces citrinus sp. nov., with yellow diffusible pigment.</title>
        <authorList>
            <person name="He Y."/>
            <person name="Yang E."/>
            <person name="Xu J."/>
            <person name="Sun Y."/>
            <person name="Sun L."/>
        </authorList>
    </citation>
    <scope>NUCLEOTIDE SEQUENCE</scope>
    <source>
        <strain evidence="1">Q6</strain>
    </source>
</reference>
<keyword evidence="2" id="KW-1185">Reference proteome</keyword>
<evidence type="ECO:0000313" key="1">
    <source>
        <dbReference type="EMBL" id="WWQ62176.1"/>
    </source>
</evidence>
<gene>
    <name evidence="1" type="ORF">V2W30_01530</name>
</gene>
<name>A0ACD5A4R3_9ACTN</name>
<dbReference type="Proteomes" id="UP001432251">
    <property type="component" value="Chromosome"/>
</dbReference>
<evidence type="ECO:0000313" key="2">
    <source>
        <dbReference type="Proteomes" id="UP001432251"/>
    </source>
</evidence>
<sequence>MAERTLLRALLEDQGHESFAAFDVAYGMAAERAAQELGRPSLATVTSSKASLKRWLAGEVVPRGDNAVVLEYWLGEPVATLMQPAPHRVVLPRFSADAGRESARAVNEAFTGATLWPAGPIAGRGGVWHFGGRHLFDSAAVSVQFYDAVCQRDALLVGRDDLPHLRAFIHPRRRALVLAVPGPPEDGVYALDAAEARRQLDVTVDRLPVPSAYRLDPLTFALLWALCNLDGSLQDDDHLIANEQETFGAFPLLPRSALGRSAAPALSRVGAAWLGMHHCGRHILGQLRPAARAPLFWTPVGGAEHAAGWLFFACWPEYFAALSERFQAGPTGPQRVVGLSETAVKEAEPHERILMLLMVALTEAHSVPTWVCADPGYAGTSAFALQPGERVVVADWQGEDDLWHTDTLETRGDLHAYADVLQRARDAALSSAGSARERLTALADYLELDWAWLTGRCRDLAAYGLSGLLRPRSHRLSVAAVHQALEFVGSLAPDPSDATDAEEPMVRDRRERSRA</sequence>
<proteinExistence type="predicted"/>
<protein>
    <submittedName>
        <fullName evidence="1">Uncharacterized protein</fullName>
    </submittedName>
</protein>
<dbReference type="EMBL" id="CP146022">
    <property type="protein sequence ID" value="WWQ62176.1"/>
    <property type="molecule type" value="Genomic_DNA"/>
</dbReference>
<accession>A0ACD5A4R3</accession>
<organism evidence="1 2">
    <name type="scientific">Streptomyces citrinus</name>
    <dbReference type="NCBI Taxonomy" id="3118173"/>
    <lineage>
        <taxon>Bacteria</taxon>
        <taxon>Bacillati</taxon>
        <taxon>Actinomycetota</taxon>
        <taxon>Actinomycetes</taxon>
        <taxon>Kitasatosporales</taxon>
        <taxon>Streptomycetaceae</taxon>
        <taxon>Streptomyces</taxon>
    </lineage>
</organism>